<keyword evidence="4 5" id="KW-0239">DNA-directed DNA polymerase</keyword>
<name>A0ABY6F4Q9_9GAMM</name>
<keyword evidence="5" id="KW-0479">Metal-binding</keyword>
<dbReference type="PANTHER" id="PTHR11076:SF33">
    <property type="entry name" value="DNA POLYMERASE KAPPA"/>
    <property type="match status" value="1"/>
</dbReference>
<dbReference type="GO" id="GO:0003887">
    <property type="term" value="F:DNA-directed DNA polymerase activity"/>
    <property type="evidence" value="ECO:0007669"/>
    <property type="project" value="UniProtKB-EC"/>
</dbReference>
<dbReference type="Gene3D" id="1.10.150.20">
    <property type="entry name" value="5' to 3' exonuclease, C-terminal subdomain"/>
    <property type="match status" value="1"/>
</dbReference>
<keyword evidence="5 7" id="KW-0808">Transferase</keyword>
<keyword evidence="2 5" id="KW-0515">Mutator protein</keyword>
<keyword evidence="5" id="KW-0234">DNA repair</keyword>
<dbReference type="CDD" id="cd03586">
    <property type="entry name" value="PolY_Pol_IV_kappa"/>
    <property type="match status" value="1"/>
</dbReference>
<dbReference type="EC" id="2.7.7.7" evidence="5"/>
<evidence type="ECO:0000313" key="7">
    <source>
        <dbReference type="EMBL" id="UXZ05082.1"/>
    </source>
</evidence>
<dbReference type="Gene3D" id="3.40.1170.60">
    <property type="match status" value="1"/>
</dbReference>
<keyword evidence="5" id="KW-0227">DNA damage</keyword>
<dbReference type="InterPro" id="IPR050116">
    <property type="entry name" value="DNA_polymerase-Y"/>
</dbReference>
<dbReference type="HAMAP" id="MF_01113">
    <property type="entry name" value="DNApol_IV"/>
    <property type="match status" value="1"/>
</dbReference>
<evidence type="ECO:0000256" key="5">
    <source>
        <dbReference type="HAMAP-Rule" id="MF_01113"/>
    </source>
</evidence>
<dbReference type="InterPro" id="IPR017961">
    <property type="entry name" value="DNA_pol_Y-fam_little_finger"/>
</dbReference>
<dbReference type="PANTHER" id="PTHR11076">
    <property type="entry name" value="DNA REPAIR POLYMERASE UMUC / TRANSFERASE FAMILY MEMBER"/>
    <property type="match status" value="1"/>
</dbReference>
<feature type="binding site" evidence="5">
    <location>
        <position position="8"/>
    </location>
    <ligand>
        <name>Mg(2+)</name>
        <dbReference type="ChEBI" id="CHEBI:18420"/>
    </ligand>
</feature>
<evidence type="ECO:0000259" key="6">
    <source>
        <dbReference type="PROSITE" id="PS50173"/>
    </source>
</evidence>
<feature type="binding site" evidence="5">
    <location>
        <position position="103"/>
    </location>
    <ligand>
        <name>Mg(2+)</name>
        <dbReference type="ChEBI" id="CHEBI:18420"/>
    </ligand>
</feature>
<dbReference type="SUPFAM" id="SSF100879">
    <property type="entry name" value="Lesion bypass DNA polymerase (Y-family), little finger domain"/>
    <property type="match status" value="1"/>
</dbReference>
<sequence length="356" mass="40357">MRKIIHLDMDAFFASIEQRDNPAYQNKPLIVGGNPNGRGVVAAASYEARRFGIRSAMSCFEAKQRCPEAIFVPPRFETYRAVSEQIQEIMAQLSPIIEPVSLDEAYLDVSHQDNHQGSATLMAVWLKDEIYRQTHLTASAGISYNKMLAKIASDINKPNGITLIPPNHAQALIDALPIEKFHGIGKASALKLHQANIYHGLQLRQTPIEHLVAMFGNKRGKFYHQIAHGIDEREVKATRIRKSIGSETTFAENLQQTEVLLDKIFQQNQEAFEILQHKQFQAHTITLKIKYADFSIITRSHSLKTPFKDAHHSFLWLKKLFEQVPKEKPIRLVGVTFSNFSKHAPKQPSLFDELSV</sequence>
<dbReference type="InterPro" id="IPR036775">
    <property type="entry name" value="DNA_pol_Y-fam_lit_finger_sf"/>
</dbReference>
<dbReference type="Proteomes" id="UP001063782">
    <property type="component" value="Chromosome"/>
</dbReference>
<keyword evidence="5 7" id="KW-0548">Nucleotidyltransferase</keyword>
<evidence type="ECO:0000256" key="4">
    <source>
        <dbReference type="ARBA" id="ARBA00022932"/>
    </source>
</evidence>
<dbReference type="PROSITE" id="PS50173">
    <property type="entry name" value="UMUC"/>
    <property type="match status" value="1"/>
</dbReference>
<dbReference type="RefSeq" id="WP_263076583.1">
    <property type="nucleotide sequence ID" value="NZ_CP089977.1"/>
</dbReference>
<proteinExistence type="inferred from homology"/>
<comment type="subcellular location">
    <subcellularLocation>
        <location evidence="5">Cytoplasm</location>
    </subcellularLocation>
</comment>
<dbReference type="NCBIfam" id="NF002677">
    <property type="entry name" value="PRK02406.1"/>
    <property type="match status" value="1"/>
</dbReference>
<keyword evidence="5" id="KW-0460">Magnesium</keyword>
<reference evidence="7" key="1">
    <citation type="submission" date="2021-12" db="EMBL/GenBank/DDBJ databases">
        <title>taxonomy of Moraxella sp. ZY201224.</title>
        <authorList>
            <person name="Li F."/>
        </authorList>
    </citation>
    <scope>NUCLEOTIDE SEQUENCE</scope>
    <source>
        <strain evidence="7">ZY201224</strain>
    </source>
</reference>
<keyword evidence="3 5" id="KW-0235">DNA replication</keyword>
<evidence type="ECO:0000313" key="8">
    <source>
        <dbReference type="Proteomes" id="UP001063782"/>
    </source>
</evidence>
<dbReference type="Pfam" id="PF00817">
    <property type="entry name" value="IMS"/>
    <property type="match status" value="1"/>
</dbReference>
<dbReference type="SUPFAM" id="SSF56672">
    <property type="entry name" value="DNA/RNA polymerases"/>
    <property type="match status" value="1"/>
</dbReference>
<comment type="catalytic activity">
    <reaction evidence="5">
        <text>DNA(n) + a 2'-deoxyribonucleoside 5'-triphosphate = DNA(n+1) + diphosphate</text>
        <dbReference type="Rhea" id="RHEA:22508"/>
        <dbReference type="Rhea" id="RHEA-COMP:17339"/>
        <dbReference type="Rhea" id="RHEA-COMP:17340"/>
        <dbReference type="ChEBI" id="CHEBI:33019"/>
        <dbReference type="ChEBI" id="CHEBI:61560"/>
        <dbReference type="ChEBI" id="CHEBI:173112"/>
        <dbReference type="EC" id="2.7.7.7"/>
    </reaction>
</comment>
<keyword evidence="8" id="KW-1185">Reference proteome</keyword>
<feature type="site" description="Substrate discrimination" evidence="5">
    <location>
        <position position="13"/>
    </location>
</feature>
<dbReference type="Pfam" id="PF11799">
    <property type="entry name" value="IMS_C"/>
    <property type="match status" value="1"/>
</dbReference>
<dbReference type="InterPro" id="IPR022880">
    <property type="entry name" value="DNApol_IV"/>
</dbReference>
<accession>A0ABY6F4Q9</accession>
<comment type="cofactor">
    <cofactor evidence="5">
        <name>Mg(2+)</name>
        <dbReference type="ChEBI" id="CHEBI:18420"/>
    </cofactor>
    <text evidence="5">Binds 2 magnesium ions per subunit.</text>
</comment>
<feature type="active site" evidence="5">
    <location>
        <position position="104"/>
    </location>
</feature>
<comment type="similarity">
    <text evidence="1 5">Belongs to the DNA polymerase type-Y family.</text>
</comment>
<comment type="function">
    <text evidence="5">Poorly processive, error-prone DNA polymerase involved in untargeted mutagenesis. Copies undamaged DNA at stalled replication forks, which arise in vivo from mismatched or misaligned primer ends. These misaligned primers can be extended by PolIV. Exhibits no 3'-5' exonuclease (proofreading) activity. May be involved in translesional synthesis, in conjunction with the beta clamp from PolIII.</text>
</comment>
<dbReference type="InterPro" id="IPR043502">
    <property type="entry name" value="DNA/RNA_pol_sf"/>
</dbReference>
<keyword evidence="5" id="KW-0238">DNA-binding</keyword>
<dbReference type="InterPro" id="IPR043128">
    <property type="entry name" value="Rev_trsase/Diguanyl_cyclase"/>
</dbReference>
<dbReference type="EMBL" id="CP089977">
    <property type="protein sequence ID" value="UXZ05082.1"/>
    <property type="molecule type" value="Genomic_DNA"/>
</dbReference>
<evidence type="ECO:0000256" key="3">
    <source>
        <dbReference type="ARBA" id="ARBA00022705"/>
    </source>
</evidence>
<dbReference type="Gene3D" id="3.30.70.270">
    <property type="match status" value="1"/>
</dbReference>
<feature type="domain" description="UmuC" evidence="6">
    <location>
        <begin position="4"/>
        <end position="185"/>
    </location>
</feature>
<protein>
    <recommendedName>
        <fullName evidence="5">DNA polymerase IV</fullName>
        <shortName evidence="5">Pol IV</shortName>
        <ecNumber evidence="5">2.7.7.7</ecNumber>
    </recommendedName>
</protein>
<gene>
    <name evidence="5 7" type="primary">dinB</name>
    <name evidence="7" type="ORF">LU297_01095</name>
</gene>
<dbReference type="InterPro" id="IPR001126">
    <property type="entry name" value="UmuC"/>
</dbReference>
<evidence type="ECO:0000256" key="1">
    <source>
        <dbReference type="ARBA" id="ARBA00010945"/>
    </source>
</evidence>
<evidence type="ECO:0000256" key="2">
    <source>
        <dbReference type="ARBA" id="ARBA00022457"/>
    </source>
</evidence>
<organism evidence="7 8">
    <name type="scientific">Moraxella nasicaprae</name>
    <dbReference type="NCBI Taxonomy" id="2904122"/>
    <lineage>
        <taxon>Bacteria</taxon>
        <taxon>Pseudomonadati</taxon>
        <taxon>Pseudomonadota</taxon>
        <taxon>Gammaproteobacteria</taxon>
        <taxon>Moraxellales</taxon>
        <taxon>Moraxellaceae</taxon>
        <taxon>Moraxella</taxon>
    </lineage>
</organism>
<keyword evidence="5" id="KW-0963">Cytoplasm</keyword>
<dbReference type="Gene3D" id="3.30.1490.100">
    <property type="entry name" value="DNA polymerase, Y-family, little finger domain"/>
    <property type="match status" value="1"/>
</dbReference>
<comment type="subunit">
    <text evidence="5">Monomer.</text>
</comment>